<dbReference type="Pfam" id="PF00126">
    <property type="entry name" value="HTH_1"/>
    <property type="match status" value="1"/>
</dbReference>
<dbReference type="CDD" id="cd08414">
    <property type="entry name" value="PBP2_LTTR_aromatics_like"/>
    <property type="match status" value="1"/>
</dbReference>
<protein>
    <submittedName>
        <fullName evidence="6">HTH-type transcriptional regulator BenM</fullName>
    </submittedName>
</protein>
<dbReference type="GO" id="GO:0032993">
    <property type="term" value="C:protein-DNA complex"/>
    <property type="evidence" value="ECO:0007669"/>
    <property type="project" value="TreeGrafter"/>
</dbReference>
<gene>
    <name evidence="6" type="primary">benM_2</name>
    <name evidence="6" type="ORF">Verru16b_01436</name>
</gene>
<dbReference type="PATRIC" id="fig|1838286.3.peg.1451"/>
<evidence type="ECO:0000256" key="4">
    <source>
        <dbReference type="ARBA" id="ARBA00023163"/>
    </source>
</evidence>
<dbReference type="PANTHER" id="PTHR30346:SF28">
    <property type="entry name" value="HTH-TYPE TRANSCRIPTIONAL REGULATOR CYNR"/>
    <property type="match status" value="1"/>
</dbReference>
<evidence type="ECO:0000313" key="7">
    <source>
        <dbReference type="Proteomes" id="UP000095228"/>
    </source>
</evidence>
<dbReference type="SUPFAM" id="SSF46785">
    <property type="entry name" value="Winged helix' DNA-binding domain"/>
    <property type="match status" value="1"/>
</dbReference>
<dbReference type="GO" id="GO:0003700">
    <property type="term" value="F:DNA-binding transcription factor activity"/>
    <property type="evidence" value="ECO:0007669"/>
    <property type="project" value="InterPro"/>
</dbReference>
<dbReference type="InterPro" id="IPR036390">
    <property type="entry name" value="WH_DNA-bd_sf"/>
</dbReference>
<dbReference type="RefSeq" id="WP_069961625.1">
    <property type="nucleotide sequence ID" value="NZ_CP016094.1"/>
</dbReference>
<dbReference type="InterPro" id="IPR005119">
    <property type="entry name" value="LysR_subst-bd"/>
</dbReference>
<accession>A0A1D8AU07</accession>
<reference evidence="6 7" key="1">
    <citation type="submission" date="2016-06" db="EMBL/GenBank/DDBJ databases">
        <title>Three novel species with peptidoglycan cell walls form the new genus Lacunisphaera gen. nov. in the family Opitutaceae of the verrucomicrobial subdivision 4.</title>
        <authorList>
            <person name="Rast P."/>
            <person name="Gloeckner I."/>
            <person name="Jogler M."/>
            <person name="Boedeker C."/>
            <person name="Jeske O."/>
            <person name="Wiegand S."/>
            <person name="Reinhardt R."/>
            <person name="Schumann P."/>
            <person name="Rohde M."/>
            <person name="Spring S."/>
            <person name="Gloeckner F.O."/>
            <person name="Jogler C."/>
        </authorList>
    </citation>
    <scope>NUCLEOTIDE SEQUENCE [LARGE SCALE GENOMIC DNA]</scope>
    <source>
        <strain evidence="6 7">IG16b</strain>
    </source>
</reference>
<name>A0A1D8AU07_9BACT</name>
<keyword evidence="7" id="KW-1185">Reference proteome</keyword>
<dbReference type="EMBL" id="CP016094">
    <property type="protein sequence ID" value="AOS44374.1"/>
    <property type="molecule type" value="Genomic_DNA"/>
</dbReference>
<dbReference type="Gene3D" id="3.40.190.10">
    <property type="entry name" value="Periplasmic binding protein-like II"/>
    <property type="match status" value="2"/>
</dbReference>
<dbReference type="InterPro" id="IPR000847">
    <property type="entry name" value="LysR_HTH_N"/>
</dbReference>
<dbReference type="FunFam" id="1.10.10.10:FF:000001">
    <property type="entry name" value="LysR family transcriptional regulator"/>
    <property type="match status" value="1"/>
</dbReference>
<keyword evidence="3" id="KW-0238">DNA-binding</keyword>
<dbReference type="GO" id="GO:0003677">
    <property type="term" value="F:DNA binding"/>
    <property type="evidence" value="ECO:0007669"/>
    <property type="project" value="UniProtKB-KW"/>
</dbReference>
<evidence type="ECO:0000256" key="1">
    <source>
        <dbReference type="ARBA" id="ARBA00009437"/>
    </source>
</evidence>
<evidence type="ECO:0000256" key="3">
    <source>
        <dbReference type="ARBA" id="ARBA00023125"/>
    </source>
</evidence>
<dbReference type="KEGG" id="obg:Verru16b_01436"/>
<dbReference type="Pfam" id="PF03466">
    <property type="entry name" value="LysR_substrate"/>
    <property type="match status" value="1"/>
</dbReference>
<evidence type="ECO:0000259" key="5">
    <source>
        <dbReference type="PROSITE" id="PS50931"/>
    </source>
</evidence>
<dbReference type="Gene3D" id="1.10.10.10">
    <property type="entry name" value="Winged helix-like DNA-binding domain superfamily/Winged helix DNA-binding domain"/>
    <property type="match status" value="1"/>
</dbReference>
<dbReference type="AlphaFoldDB" id="A0A1D8AU07"/>
<dbReference type="Proteomes" id="UP000095228">
    <property type="component" value="Chromosome"/>
</dbReference>
<organism evidence="6 7">
    <name type="scientific">Lacunisphaera limnophila</name>
    <dbReference type="NCBI Taxonomy" id="1838286"/>
    <lineage>
        <taxon>Bacteria</taxon>
        <taxon>Pseudomonadati</taxon>
        <taxon>Verrucomicrobiota</taxon>
        <taxon>Opitutia</taxon>
        <taxon>Opitutales</taxon>
        <taxon>Opitutaceae</taxon>
        <taxon>Lacunisphaera</taxon>
    </lineage>
</organism>
<keyword evidence="2" id="KW-0805">Transcription regulation</keyword>
<dbReference type="OrthoDB" id="9803735at2"/>
<dbReference type="SUPFAM" id="SSF53850">
    <property type="entry name" value="Periplasmic binding protein-like II"/>
    <property type="match status" value="1"/>
</dbReference>
<keyword evidence="4" id="KW-0804">Transcription</keyword>
<sequence length="295" mass="31873">MIDYSIRELECFVAVAEELSFTRAARRLHLSQPPLSRHIQSLEARLGIKLFTRSPRSVALTPAGRALLTDTKGALVQLQRAGDRARRASRGETARLDLGFVSAVLNPDLISIFQRYRTSHPAVDLTLHDCPPAEQLRAIAEGRLDGGFVGASPATLTSGLVFIPWSKEPLMVFLPRGHRLQDTAKVRMADLAAESFVMVAAESAPCFSQQIHELCLEAGFRPKVVQEASRGQAVAVMVAAGTGIAILPASMSRIAGESSLAIPITTKGATVTYVFAHRRGEQEPPLRNFVAGLEG</sequence>
<comment type="similarity">
    <text evidence="1">Belongs to the LysR transcriptional regulatory family.</text>
</comment>
<feature type="domain" description="HTH lysR-type" evidence="5">
    <location>
        <begin position="4"/>
        <end position="61"/>
    </location>
</feature>
<evidence type="ECO:0000313" key="6">
    <source>
        <dbReference type="EMBL" id="AOS44374.1"/>
    </source>
</evidence>
<evidence type="ECO:0000256" key="2">
    <source>
        <dbReference type="ARBA" id="ARBA00023015"/>
    </source>
</evidence>
<dbReference type="PROSITE" id="PS50931">
    <property type="entry name" value="HTH_LYSR"/>
    <property type="match status" value="1"/>
</dbReference>
<dbReference type="InterPro" id="IPR036388">
    <property type="entry name" value="WH-like_DNA-bd_sf"/>
</dbReference>
<dbReference type="PANTHER" id="PTHR30346">
    <property type="entry name" value="TRANSCRIPTIONAL DUAL REGULATOR HCAR-RELATED"/>
    <property type="match status" value="1"/>
</dbReference>
<dbReference type="STRING" id="1838286.Verru16b_01436"/>
<dbReference type="PRINTS" id="PR00039">
    <property type="entry name" value="HTHLYSR"/>
</dbReference>
<proteinExistence type="inferred from homology"/>